<keyword evidence="3 5" id="KW-1133">Transmembrane helix</keyword>
<proteinExistence type="predicted"/>
<keyword evidence="8" id="KW-1185">Reference proteome</keyword>
<feature type="transmembrane region" description="Helical" evidence="5">
    <location>
        <begin position="142"/>
        <end position="159"/>
    </location>
</feature>
<evidence type="ECO:0000256" key="3">
    <source>
        <dbReference type="ARBA" id="ARBA00022989"/>
    </source>
</evidence>
<evidence type="ECO:0000256" key="5">
    <source>
        <dbReference type="SAM" id="Phobius"/>
    </source>
</evidence>
<dbReference type="Proteomes" id="UP000619536">
    <property type="component" value="Unassembled WGS sequence"/>
</dbReference>
<dbReference type="GO" id="GO:0016020">
    <property type="term" value="C:membrane"/>
    <property type="evidence" value="ECO:0007669"/>
    <property type="project" value="UniProtKB-SubCell"/>
</dbReference>
<evidence type="ECO:0000256" key="2">
    <source>
        <dbReference type="ARBA" id="ARBA00022692"/>
    </source>
</evidence>
<dbReference type="EMBL" id="BMDH01000001">
    <property type="protein sequence ID" value="GGI13082.1"/>
    <property type="molecule type" value="Genomic_DNA"/>
</dbReference>
<keyword evidence="4 5" id="KW-0472">Membrane</keyword>
<feature type="transmembrane region" description="Helical" evidence="5">
    <location>
        <begin position="71"/>
        <end position="89"/>
    </location>
</feature>
<dbReference type="InterPro" id="IPR027469">
    <property type="entry name" value="Cation_efflux_TMD_sf"/>
</dbReference>
<evidence type="ECO:0000313" key="7">
    <source>
        <dbReference type="EMBL" id="GGI13082.1"/>
    </source>
</evidence>
<feature type="transmembrane region" description="Helical" evidence="5">
    <location>
        <begin position="12"/>
        <end position="38"/>
    </location>
</feature>
<name>A0A8J3ALH7_9BIFI</name>
<comment type="subcellular location">
    <subcellularLocation>
        <location evidence="1">Membrane</location>
        <topology evidence="1">Multi-pass membrane protein</topology>
    </subcellularLocation>
</comment>
<dbReference type="GO" id="GO:0008324">
    <property type="term" value="F:monoatomic cation transmembrane transporter activity"/>
    <property type="evidence" value="ECO:0007669"/>
    <property type="project" value="InterPro"/>
</dbReference>
<dbReference type="RefSeq" id="WP_188354577.1">
    <property type="nucleotide sequence ID" value="NZ_BMDH01000001.1"/>
</dbReference>
<dbReference type="Pfam" id="PF01545">
    <property type="entry name" value="Cation_efflux"/>
    <property type="match status" value="1"/>
</dbReference>
<dbReference type="SUPFAM" id="SSF161111">
    <property type="entry name" value="Cation efflux protein transmembrane domain-like"/>
    <property type="match status" value="1"/>
</dbReference>
<organism evidence="7 8">
    <name type="scientific">Galliscardovia ingluviei</name>
    <dbReference type="NCBI Taxonomy" id="1769422"/>
    <lineage>
        <taxon>Bacteria</taxon>
        <taxon>Bacillati</taxon>
        <taxon>Actinomycetota</taxon>
        <taxon>Actinomycetes</taxon>
        <taxon>Bifidobacteriales</taxon>
        <taxon>Bifidobacteriaceae</taxon>
        <taxon>Galliscardovia</taxon>
    </lineage>
</organism>
<dbReference type="Gene3D" id="1.20.1510.10">
    <property type="entry name" value="Cation efflux protein transmembrane domain"/>
    <property type="match status" value="1"/>
</dbReference>
<feature type="transmembrane region" description="Helical" evidence="5">
    <location>
        <begin position="44"/>
        <end position="62"/>
    </location>
</feature>
<feature type="transmembrane region" description="Helical" evidence="5">
    <location>
        <begin position="101"/>
        <end position="121"/>
    </location>
</feature>
<dbReference type="InterPro" id="IPR058533">
    <property type="entry name" value="Cation_efflux_TM"/>
</dbReference>
<keyword evidence="2 5" id="KW-0812">Transmembrane</keyword>
<evidence type="ECO:0000256" key="1">
    <source>
        <dbReference type="ARBA" id="ARBA00004141"/>
    </source>
</evidence>
<accession>A0A8J3ALH7</accession>
<evidence type="ECO:0000313" key="8">
    <source>
        <dbReference type="Proteomes" id="UP000619536"/>
    </source>
</evidence>
<protein>
    <submittedName>
        <fullName evidence="7">Cobalt transporter</fullName>
    </submittedName>
</protein>
<evidence type="ECO:0000256" key="4">
    <source>
        <dbReference type="ARBA" id="ARBA00023136"/>
    </source>
</evidence>
<reference evidence="7" key="2">
    <citation type="submission" date="2020-09" db="EMBL/GenBank/DDBJ databases">
        <authorList>
            <person name="Sun Q."/>
            <person name="Sedlacek I."/>
        </authorList>
    </citation>
    <scope>NUCLEOTIDE SEQUENCE</scope>
    <source>
        <strain evidence="7">CCM 8606</strain>
    </source>
</reference>
<reference evidence="7" key="1">
    <citation type="journal article" date="2014" name="Int. J. Syst. Evol. Microbiol.">
        <title>Complete genome sequence of Corynebacterium casei LMG S-19264T (=DSM 44701T), isolated from a smear-ripened cheese.</title>
        <authorList>
            <consortium name="US DOE Joint Genome Institute (JGI-PGF)"/>
            <person name="Walter F."/>
            <person name="Albersmeier A."/>
            <person name="Kalinowski J."/>
            <person name="Ruckert C."/>
        </authorList>
    </citation>
    <scope>NUCLEOTIDE SEQUENCE</scope>
    <source>
        <strain evidence="7">CCM 8606</strain>
    </source>
</reference>
<evidence type="ECO:0000259" key="6">
    <source>
        <dbReference type="Pfam" id="PF01545"/>
    </source>
</evidence>
<sequence>MQQEQLLRTTVIWVAILNFSYFILEGIVALTIGSVSLFADSVDFFEDFAVNTLIAIALGFSLRTRAIIGKIMSGIILLPAIAALVQAIIKFSHPTAPDPLRLMITAGGAIVINTVCVLLLARCRNEGGSLSIAAFLAARNDIAANAAIIIMGIVTYYTLSGWPDIIVGLCITALNYSAAKEVWEAATSESLKARALAGEDID</sequence>
<dbReference type="AlphaFoldDB" id="A0A8J3ALH7"/>
<feature type="domain" description="Cation efflux protein transmembrane" evidence="6">
    <location>
        <begin position="13"/>
        <end position="184"/>
    </location>
</feature>
<gene>
    <name evidence="7" type="ORF">GCM10007377_04180</name>
</gene>
<comment type="caution">
    <text evidence="7">The sequence shown here is derived from an EMBL/GenBank/DDBJ whole genome shotgun (WGS) entry which is preliminary data.</text>
</comment>